<feature type="compositionally biased region" description="Basic and acidic residues" evidence="1">
    <location>
        <begin position="699"/>
        <end position="713"/>
    </location>
</feature>
<gene>
    <name evidence="3" type="ORF">BDY21DRAFT_140630</name>
</gene>
<dbReference type="Proteomes" id="UP000799766">
    <property type="component" value="Unassembled WGS sequence"/>
</dbReference>
<feature type="compositionally biased region" description="Polar residues" evidence="1">
    <location>
        <begin position="798"/>
        <end position="816"/>
    </location>
</feature>
<feature type="compositionally biased region" description="Polar residues" evidence="1">
    <location>
        <begin position="41"/>
        <end position="64"/>
    </location>
</feature>
<feature type="region of interest" description="Disordered" evidence="1">
    <location>
        <begin position="121"/>
        <end position="567"/>
    </location>
</feature>
<feature type="compositionally biased region" description="Polar residues" evidence="1">
    <location>
        <begin position="769"/>
        <end position="786"/>
    </location>
</feature>
<dbReference type="PROSITE" id="PS50030">
    <property type="entry name" value="UBA"/>
    <property type="match status" value="1"/>
</dbReference>
<evidence type="ECO:0000313" key="4">
    <source>
        <dbReference type="Proteomes" id="UP000799766"/>
    </source>
</evidence>
<dbReference type="SUPFAM" id="SSF46934">
    <property type="entry name" value="UBA-like"/>
    <property type="match status" value="1"/>
</dbReference>
<feature type="compositionally biased region" description="Basic and acidic residues" evidence="1">
    <location>
        <begin position="189"/>
        <end position="209"/>
    </location>
</feature>
<keyword evidence="4" id="KW-1185">Reference proteome</keyword>
<feature type="domain" description="UBA" evidence="2">
    <location>
        <begin position="497"/>
        <end position="537"/>
    </location>
</feature>
<dbReference type="InterPro" id="IPR015940">
    <property type="entry name" value="UBA"/>
</dbReference>
<feature type="region of interest" description="Disordered" evidence="1">
    <location>
        <begin position="1"/>
        <end position="86"/>
    </location>
</feature>
<proteinExistence type="predicted"/>
<feature type="compositionally biased region" description="Polar residues" evidence="1">
    <location>
        <begin position="218"/>
        <end position="227"/>
    </location>
</feature>
<protein>
    <recommendedName>
        <fullName evidence="2">UBA domain-containing protein</fullName>
    </recommendedName>
</protein>
<evidence type="ECO:0000313" key="3">
    <source>
        <dbReference type="EMBL" id="KAF2461187.1"/>
    </source>
</evidence>
<evidence type="ECO:0000256" key="1">
    <source>
        <dbReference type="SAM" id="MobiDB-lite"/>
    </source>
</evidence>
<sequence length="844" mass="91924">MARFVPDSDGDDHLSDSDGFTSPQARHAALESGAIDGPRQDTMSTGTHSQEALTRAVTNTQHTLPDSLDASHGSIFDRSSPGAQFQQHYRCTSEDLAMTQTRSKRRKTDSDVDLLVASPLASQQRKAKRAKTYGAARAHAREGWTASTFEEFGSSARGEASSAPSGRLGNDAAMGSRAEQQQEQQQSTAEERAWSMRDSLRAEFERHEPMVMFPEVTEMSSTEANDTSMEERLLEEARREAEADERAGWHASSAQPLIYEPAEGVTPSPLSSPEYRNQIILREGGINEHDEMQSLEVPTAQSPSAHSSRHGEPSDNLGETVQNSTFGFADTDLVTSSSALRRGKSEPKQNRDSSIMQSEKEEGSDKHSADRPSPDLKRAKSPGSNFNEAFRSATNNAAEQPKMMTKAQKPSLTTDAEHEKSLGRDKKPNRIESPDPLSLDEIDIAVPKDKYVPRPTRSRSARVTLEGPVDWSVRPEKASKSTSKRRKTTSDATSPNNFDMDKLHAIQEMGFSPTKARDALDSHGGSVEGAISTLVGESTRGLQGSSTPRSSRRKSTKPRQPEVATVAEHVEEAVDAVTPSQRKSPVKAPTQIVEVEVHSTRLRDCLTIESSPQGAYSHVKEGVFEASTTGTGEDVAKGKPSRKRSARDRDITVETTQETKGTKTSADNKREAKALEAVLEQESGPAKPQKRGRGRPRKNREDFTVQVHTDKPSNAEGLAGRVQQTLEPLESTAAPNRGPQQALHEVDANATGSQERPVATTDADFGIEGSTSAVSDKTSSTFGAEQQRQKDMNLATVREQTPTEPTGSKSNAQPHSPLSKGKVPYRVGLSRRQRIAPLLKSVKK</sequence>
<feature type="compositionally biased region" description="Basic and acidic residues" evidence="1">
    <location>
        <begin position="415"/>
        <end position="433"/>
    </location>
</feature>
<feature type="compositionally biased region" description="Polar residues" evidence="1">
    <location>
        <begin position="317"/>
        <end position="326"/>
    </location>
</feature>
<dbReference type="EMBL" id="MU001672">
    <property type="protein sequence ID" value="KAF2461187.1"/>
    <property type="molecule type" value="Genomic_DNA"/>
</dbReference>
<feature type="compositionally biased region" description="Polar residues" evidence="1">
    <location>
        <begin position="653"/>
        <end position="665"/>
    </location>
</feature>
<evidence type="ECO:0000259" key="2">
    <source>
        <dbReference type="PROSITE" id="PS50030"/>
    </source>
</evidence>
<feature type="compositionally biased region" description="Basic and acidic residues" evidence="1">
    <location>
        <begin position="229"/>
        <end position="248"/>
    </location>
</feature>
<feature type="compositionally biased region" description="Basic residues" evidence="1">
    <location>
        <begin position="688"/>
        <end position="698"/>
    </location>
</feature>
<feature type="compositionally biased region" description="Polar residues" evidence="1">
    <location>
        <begin position="382"/>
        <end position="398"/>
    </location>
</feature>
<feature type="compositionally biased region" description="Basic and acidic residues" evidence="1">
    <location>
        <begin position="358"/>
        <end position="378"/>
    </location>
</feature>
<organism evidence="3 4">
    <name type="scientific">Lineolata rhizophorae</name>
    <dbReference type="NCBI Taxonomy" id="578093"/>
    <lineage>
        <taxon>Eukaryota</taxon>
        <taxon>Fungi</taxon>
        <taxon>Dikarya</taxon>
        <taxon>Ascomycota</taxon>
        <taxon>Pezizomycotina</taxon>
        <taxon>Dothideomycetes</taxon>
        <taxon>Dothideomycetes incertae sedis</taxon>
        <taxon>Lineolatales</taxon>
        <taxon>Lineolataceae</taxon>
        <taxon>Lineolata</taxon>
    </lineage>
</organism>
<dbReference type="OrthoDB" id="5404794at2759"/>
<reference evidence="3" key="1">
    <citation type="journal article" date="2020" name="Stud. Mycol.">
        <title>101 Dothideomycetes genomes: a test case for predicting lifestyles and emergence of pathogens.</title>
        <authorList>
            <person name="Haridas S."/>
            <person name="Albert R."/>
            <person name="Binder M."/>
            <person name="Bloem J."/>
            <person name="Labutti K."/>
            <person name="Salamov A."/>
            <person name="Andreopoulos B."/>
            <person name="Baker S."/>
            <person name="Barry K."/>
            <person name="Bills G."/>
            <person name="Bluhm B."/>
            <person name="Cannon C."/>
            <person name="Castanera R."/>
            <person name="Culley D."/>
            <person name="Daum C."/>
            <person name="Ezra D."/>
            <person name="Gonzalez J."/>
            <person name="Henrissat B."/>
            <person name="Kuo A."/>
            <person name="Liang C."/>
            <person name="Lipzen A."/>
            <person name="Lutzoni F."/>
            <person name="Magnuson J."/>
            <person name="Mondo S."/>
            <person name="Nolan M."/>
            <person name="Ohm R."/>
            <person name="Pangilinan J."/>
            <person name="Park H.-J."/>
            <person name="Ramirez L."/>
            <person name="Alfaro M."/>
            <person name="Sun H."/>
            <person name="Tritt A."/>
            <person name="Yoshinaga Y."/>
            <person name="Zwiers L.-H."/>
            <person name="Turgeon B."/>
            <person name="Goodwin S."/>
            <person name="Spatafora J."/>
            <person name="Crous P."/>
            <person name="Grigoriev I."/>
        </authorList>
    </citation>
    <scope>NUCLEOTIDE SEQUENCE</scope>
    <source>
        <strain evidence="3">ATCC 16933</strain>
    </source>
</reference>
<dbReference type="AlphaFoldDB" id="A0A6A6PBR2"/>
<dbReference type="Gene3D" id="1.10.8.10">
    <property type="entry name" value="DNA helicase RuvA subunit, C-terminal domain"/>
    <property type="match status" value="1"/>
</dbReference>
<dbReference type="InterPro" id="IPR009060">
    <property type="entry name" value="UBA-like_sf"/>
</dbReference>
<name>A0A6A6PBR2_9PEZI</name>
<accession>A0A6A6PBR2</accession>
<feature type="region of interest" description="Disordered" evidence="1">
    <location>
        <begin position="625"/>
        <end position="844"/>
    </location>
</feature>